<dbReference type="EMBL" id="JARTLI010000057">
    <property type="protein sequence ID" value="MED5053700.1"/>
    <property type="molecule type" value="Genomic_DNA"/>
</dbReference>
<gene>
    <name evidence="5" type="ORF">P9850_18125</name>
    <name evidence="4" type="ORF">PNH38_15785</name>
</gene>
<evidence type="ECO:0000256" key="2">
    <source>
        <dbReference type="ARBA" id="ARBA00006573"/>
    </source>
</evidence>
<accession>A0ABD5IZC7</accession>
<dbReference type="GO" id="GO:0030435">
    <property type="term" value="P:sporulation resulting in formation of a cellular spore"/>
    <property type="evidence" value="ECO:0007669"/>
    <property type="project" value="UniProtKB-KW"/>
</dbReference>
<evidence type="ECO:0000313" key="4">
    <source>
        <dbReference type="EMBL" id="MDE8565315.1"/>
    </source>
</evidence>
<evidence type="ECO:0000256" key="3">
    <source>
        <dbReference type="ARBA" id="ARBA00022969"/>
    </source>
</evidence>
<evidence type="ECO:0000256" key="1">
    <source>
        <dbReference type="ARBA" id="ARBA00004288"/>
    </source>
</evidence>
<dbReference type="RefSeq" id="WP_066148897.1">
    <property type="nucleotide sequence ID" value="NZ_JACIDF010000016.1"/>
</dbReference>
<reference evidence="5 7" key="2">
    <citation type="submission" date="2023-03" db="EMBL/GenBank/DDBJ databases">
        <title>Bacillus Genome Sequencing.</title>
        <authorList>
            <person name="Dunlap C."/>
        </authorList>
    </citation>
    <scope>NUCLEOTIDE SEQUENCE [LARGE SCALE GENOMIC DNA]</scope>
    <source>
        <strain evidence="5 7">NRS-38</strain>
    </source>
</reference>
<keyword evidence="6" id="KW-1185">Reference proteome</keyword>
<protein>
    <submittedName>
        <fullName evidence="5">H-type small acid-soluble spore protein</fullName>
    </submittedName>
</protein>
<comment type="caution">
    <text evidence="5">The sequence shown here is derived from an EMBL/GenBank/DDBJ whole genome shotgun (WGS) entry which is preliminary data.</text>
</comment>
<keyword evidence="3" id="KW-0749">Sporulation</keyword>
<comment type="subcellular location">
    <subcellularLocation>
        <location evidence="1">Spore core</location>
    </subcellularLocation>
</comment>
<evidence type="ECO:0000313" key="7">
    <source>
        <dbReference type="Proteomes" id="UP001339962"/>
    </source>
</evidence>
<sequence length="62" mass="7081">MDMNRVKQIISSPADVSVYYNGVPVWIDDYNEKAGTAKVHMRDGLLQETREVPVEELEEENA</sequence>
<evidence type="ECO:0000313" key="5">
    <source>
        <dbReference type="EMBL" id="MED5053700.1"/>
    </source>
</evidence>
<dbReference type="Proteomes" id="UP001213979">
    <property type="component" value="Unassembled WGS sequence"/>
</dbReference>
<dbReference type="AlphaFoldDB" id="A0ABD5IZC7"/>
<dbReference type="HAMAP" id="MF_00667">
    <property type="entry name" value="SspH"/>
    <property type="match status" value="1"/>
</dbReference>
<dbReference type="Proteomes" id="UP001339962">
    <property type="component" value="Unassembled WGS sequence"/>
</dbReference>
<name>A0ABD5IZC7_9BACL</name>
<dbReference type="NCBIfam" id="TIGR02861">
    <property type="entry name" value="SASP_H"/>
    <property type="match status" value="1"/>
</dbReference>
<comment type="similarity">
    <text evidence="2">Belongs to the SspH family.</text>
</comment>
<reference evidence="4 6" key="1">
    <citation type="submission" date="2023-01" db="EMBL/GenBank/DDBJ databases">
        <title>Genome-based reclassification of Anoxybacillus geothermalis as a later heterotypic synonym of Anoxybacillus rupiensis.</title>
        <authorList>
            <person name="Inan Bektas K."/>
            <person name="Canakci S."/>
            <person name="Belduz A.A."/>
            <person name="Guler H.H."/>
        </authorList>
    </citation>
    <scope>NUCLEOTIDE SEQUENCE [LARGE SCALE GENOMIC DNA]</scope>
    <source>
        <strain evidence="4 6">DSM 17127</strain>
    </source>
</reference>
<dbReference type="Pfam" id="PF08141">
    <property type="entry name" value="SspH"/>
    <property type="match status" value="1"/>
</dbReference>
<dbReference type="EMBL" id="JAQOTG010000021">
    <property type="protein sequence ID" value="MDE8565315.1"/>
    <property type="molecule type" value="Genomic_DNA"/>
</dbReference>
<proteinExistence type="inferred from homology"/>
<dbReference type="InterPro" id="IPR012610">
    <property type="entry name" value="SASP_SspH"/>
</dbReference>
<organism evidence="5 7">
    <name type="scientific">Anoxybacteroides rupiense</name>
    <dbReference type="NCBI Taxonomy" id="311460"/>
    <lineage>
        <taxon>Bacteria</taxon>
        <taxon>Bacillati</taxon>
        <taxon>Bacillota</taxon>
        <taxon>Bacilli</taxon>
        <taxon>Bacillales</taxon>
        <taxon>Anoxybacillaceae</taxon>
        <taxon>Anoxybacteroides</taxon>
    </lineage>
</organism>
<evidence type="ECO:0000313" key="6">
    <source>
        <dbReference type="Proteomes" id="UP001213979"/>
    </source>
</evidence>